<dbReference type="EC" id="3.2.1.45" evidence="5 12"/>
<dbReference type="AlphaFoldDB" id="A0AAW0Y7C0"/>
<dbReference type="PANTHER" id="PTHR11069">
    <property type="entry name" value="GLUCOSYLCERAMIDASE"/>
    <property type="match status" value="1"/>
</dbReference>
<evidence type="ECO:0000256" key="6">
    <source>
        <dbReference type="ARBA" id="ARBA00022729"/>
    </source>
</evidence>
<keyword evidence="9 12" id="KW-0443">Lipid metabolism</keyword>
<keyword evidence="8 12" id="KW-0746">Sphingolipid metabolism</keyword>
<feature type="non-terminal residue" evidence="16">
    <location>
        <position position="1"/>
    </location>
</feature>
<dbReference type="FunFam" id="3.20.20.80:FF:000030">
    <property type="entry name" value="Lysosomal acid glucosylceramidase"/>
    <property type="match status" value="1"/>
</dbReference>
<feature type="domain" description="Glycosyl hydrolase family 30 TIM-barrel" evidence="14">
    <location>
        <begin position="114"/>
        <end position="457"/>
    </location>
</feature>
<comment type="catalytic activity">
    <reaction evidence="10">
        <text>a beta-D-glucosylceramide + H2O = an N-acyl-sphingoid base + D-glucose</text>
        <dbReference type="Rhea" id="RHEA:81447"/>
        <dbReference type="ChEBI" id="CHEBI:4167"/>
        <dbReference type="ChEBI" id="CHEBI:15377"/>
        <dbReference type="ChEBI" id="CHEBI:83264"/>
        <dbReference type="ChEBI" id="CHEBI:83273"/>
    </reaction>
    <physiologicalReaction direction="left-to-right" evidence="10">
        <dbReference type="Rhea" id="RHEA:81448"/>
    </physiologicalReaction>
</comment>
<gene>
    <name evidence="16" type="ORF">OTU49_016228</name>
</gene>
<evidence type="ECO:0000256" key="10">
    <source>
        <dbReference type="ARBA" id="ARBA00050474"/>
    </source>
</evidence>
<evidence type="ECO:0000313" key="17">
    <source>
        <dbReference type="Proteomes" id="UP001445076"/>
    </source>
</evidence>
<evidence type="ECO:0000259" key="15">
    <source>
        <dbReference type="Pfam" id="PF17189"/>
    </source>
</evidence>
<evidence type="ECO:0000256" key="5">
    <source>
        <dbReference type="ARBA" id="ARBA00012658"/>
    </source>
</evidence>
<feature type="domain" description="Glycosyl hydrolase family 30 beta sandwich" evidence="15">
    <location>
        <begin position="460"/>
        <end position="517"/>
    </location>
</feature>
<dbReference type="InterPro" id="IPR033452">
    <property type="entry name" value="GH30_C"/>
</dbReference>
<dbReference type="GO" id="GO:0006914">
    <property type="term" value="P:autophagy"/>
    <property type="evidence" value="ECO:0007669"/>
    <property type="project" value="UniProtKB-ARBA"/>
</dbReference>
<dbReference type="GO" id="GO:0005102">
    <property type="term" value="F:signaling receptor binding"/>
    <property type="evidence" value="ECO:0007669"/>
    <property type="project" value="UniProtKB-ARBA"/>
</dbReference>
<organism evidence="16 17">
    <name type="scientific">Cherax quadricarinatus</name>
    <name type="common">Australian red claw crayfish</name>
    <dbReference type="NCBI Taxonomy" id="27406"/>
    <lineage>
        <taxon>Eukaryota</taxon>
        <taxon>Metazoa</taxon>
        <taxon>Ecdysozoa</taxon>
        <taxon>Arthropoda</taxon>
        <taxon>Crustacea</taxon>
        <taxon>Multicrustacea</taxon>
        <taxon>Malacostraca</taxon>
        <taxon>Eumalacostraca</taxon>
        <taxon>Eucarida</taxon>
        <taxon>Decapoda</taxon>
        <taxon>Pleocyemata</taxon>
        <taxon>Astacidea</taxon>
        <taxon>Parastacoidea</taxon>
        <taxon>Parastacidae</taxon>
        <taxon>Cherax</taxon>
    </lineage>
</organism>
<protein>
    <recommendedName>
        <fullName evidence="5 12">Glucosylceramidase</fullName>
        <ecNumber evidence="5 12">3.2.1.45</ecNumber>
    </recommendedName>
</protein>
<comment type="caution">
    <text evidence="16">The sequence shown here is derived from an EMBL/GenBank/DDBJ whole genome shotgun (WGS) entry which is preliminary data.</text>
</comment>
<dbReference type="GO" id="GO:0008202">
    <property type="term" value="P:steroid metabolic process"/>
    <property type="evidence" value="ECO:0007669"/>
    <property type="project" value="UniProtKB-ARBA"/>
</dbReference>
<dbReference type="GO" id="GO:0016241">
    <property type="term" value="P:regulation of macroautophagy"/>
    <property type="evidence" value="ECO:0007669"/>
    <property type="project" value="UniProtKB-ARBA"/>
</dbReference>
<dbReference type="SUPFAM" id="SSF51445">
    <property type="entry name" value="(Trans)glycosidases"/>
    <property type="match status" value="1"/>
</dbReference>
<dbReference type="SUPFAM" id="SSF51011">
    <property type="entry name" value="Glycosyl hydrolase domain"/>
    <property type="match status" value="1"/>
</dbReference>
<dbReference type="GO" id="GO:0010605">
    <property type="term" value="P:negative regulation of macromolecule metabolic process"/>
    <property type="evidence" value="ECO:0007669"/>
    <property type="project" value="UniProtKB-ARBA"/>
</dbReference>
<sequence length="517" mass="57872">SRVVLQQQEKEGAELPRLAMRTLGIVLALLCCVAAQECNPRSFGYDSVVCVCDETHCDQPGVIDFPDEGSFTVVTSSRDGLRFNVETLPVSSEASPDAEVVTLNKDDVYQTMLGFGGAFTDSTGLNVVALSSEVQEHFLRSYFAPEGIGYTFGRIPIAGCDCSTRTYSYDDVEGDADLVHWNLTFEDYDYKIPLILRAKEMTTYPLKMFGSPWSSPAWMKTNGMFNGSGILIAEYWQPWANYIVKFVEAYEAEGVELWGLTPQNEPLGGLTDWKINAIGWSAESMRDWLKGYLGPTLEAAGYRHLKMMIHDFNRDSLPWYVEPMLNDPECAQYVDGIGVHWYADRIIPPEVLDETQALSPESFLLYTEACQGNEVEGSELSVNLGSWQRGEEYVHYMLDAVNHYSTGWVDWNMALDILGGPNWANNFLDSPVIVDTEANEFYKQPMFYTIGHLSKFVIPGAERITWTTTATNIEVAAFNDPSGRTVVVILNKNDVEEELTVTDGSENFLNFNIPPKA</sequence>
<dbReference type="GO" id="GO:0042391">
    <property type="term" value="P:regulation of membrane potential"/>
    <property type="evidence" value="ECO:0007669"/>
    <property type="project" value="UniProtKB-ARBA"/>
</dbReference>
<dbReference type="InterPro" id="IPR017853">
    <property type="entry name" value="GH"/>
</dbReference>
<evidence type="ECO:0000259" key="14">
    <source>
        <dbReference type="Pfam" id="PF02055"/>
    </source>
</evidence>
<name>A0AAW0Y7C0_CHEQU</name>
<comment type="pathway">
    <text evidence="2">Lipid metabolism; sphingolipid metabolism.</text>
</comment>
<evidence type="ECO:0000313" key="16">
    <source>
        <dbReference type="EMBL" id="KAK8747918.1"/>
    </source>
</evidence>
<feature type="non-terminal residue" evidence="16">
    <location>
        <position position="517"/>
    </location>
</feature>
<reference evidence="16 17" key="1">
    <citation type="journal article" date="2024" name="BMC Genomics">
        <title>Genome assembly of redclaw crayfish (Cherax quadricarinatus) provides insights into its immune adaptation and hypoxia tolerance.</title>
        <authorList>
            <person name="Liu Z."/>
            <person name="Zheng J."/>
            <person name="Li H."/>
            <person name="Fang K."/>
            <person name="Wang S."/>
            <person name="He J."/>
            <person name="Zhou D."/>
            <person name="Weng S."/>
            <person name="Chi M."/>
            <person name="Gu Z."/>
            <person name="He J."/>
            <person name="Li F."/>
            <person name="Wang M."/>
        </authorList>
    </citation>
    <scope>NUCLEOTIDE SEQUENCE [LARGE SCALE GENOMIC DNA]</scope>
    <source>
        <strain evidence="16">ZL_2023a</strain>
    </source>
</reference>
<dbReference type="Gene3D" id="3.20.20.80">
    <property type="entry name" value="Glycosidases"/>
    <property type="match status" value="1"/>
</dbReference>
<evidence type="ECO:0000256" key="8">
    <source>
        <dbReference type="ARBA" id="ARBA00022919"/>
    </source>
</evidence>
<dbReference type="GO" id="GO:0051246">
    <property type="term" value="P:regulation of protein metabolic process"/>
    <property type="evidence" value="ECO:0007669"/>
    <property type="project" value="UniProtKB-ARBA"/>
</dbReference>
<dbReference type="GO" id="GO:0006066">
    <property type="term" value="P:alcohol metabolic process"/>
    <property type="evidence" value="ECO:0007669"/>
    <property type="project" value="UniProtKB-ARBA"/>
</dbReference>
<comment type="pathway">
    <text evidence="3">Sphingolipid metabolism.</text>
</comment>
<dbReference type="GO" id="GO:0007040">
    <property type="term" value="P:lysosome organization"/>
    <property type="evidence" value="ECO:0007669"/>
    <property type="project" value="UniProtKB-ARBA"/>
</dbReference>
<dbReference type="GO" id="GO:0005774">
    <property type="term" value="C:vacuolar membrane"/>
    <property type="evidence" value="ECO:0007669"/>
    <property type="project" value="UniProtKB-ARBA"/>
</dbReference>
<evidence type="ECO:0000256" key="4">
    <source>
        <dbReference type="ARBA" id="ARBA00005382"/>
    </source>
</evidence>
<feature type="chain" id="PRO_5043429987" description="Glucosylceramidase" evidence="13">
    <location>
        <begin position="36"/>
        <end position="517"/>
    </location>
</feature>
<evidence type="ECO:0000256" key="12">
    <source>
        <dbReference type="RuleBase" id="RU361188"/>
    </source>
</evidence>
<evidence type="ECO:0000256" key="1">
    <source>
        <dbReference type="ARBA" id="ARBA00001013"/>
    </source>
</evidence>
<dbReference type="GO" id="GO:0005764">
    <property type="term" value="C:lysosome"/>
    <property type="evidence" value="ECO:0007669"/>
    <property type="project" value="UniProtKB-ARBA"/>
</dbReference>
<comment type="similarity">
    <text evidence="4 12">Belongs to the glycosyl hydrolase 30 family.</text>
</comment>
<dbReference type="GO" id="GO:0006680">
    <property type="term" value="P:glucosylceramide catabolic process"/>
    <property type="evidence" value="ECO:0007669"/>
    <property type="project" value="UniProtKB-ARBA"/>
</dbReference>
<comment type="catalytic activity">
    <reaction evidence="1">
        <text>a beta-D-glucosyl-(1&lt;-&gt;1')-N-acylsphing-4-enine + H2O = an N-acylsphing-4-enine + D-glucose</text>
        <dbReference type="Rhea" id="RHEA:13269"/>
        <dbReference type="ChEBI" id="CHEBI:4167"/>
        <dbReference type="ChEBI" id="CHEBI:15377"/>
        <dbReference type="ChEBI" id="CHEBI:22801"/>
        <dbReference type="ChEBI" id="CHEBI:52639"/>
        <dbReference type="EC" id="3.2.1.45"/>
    </reaction>
    <physiologicalReaction direction="left-to-right" evidence="1">
        <dbReference type="Rhea" id="RHEA:13270"/>
    </physiologicalReaction>
</comment>
<keyword evidence="6 13" id="KW-0732">Signal</keyword>
<dbReference type="Pfam" id="PF17189">
    <property type="entry name" value="Glyco_hydro_30C"/>
    <property type="match status" value="1"/>
</dbReference>
<evidence type="ECO:0000256" key="7">
    <source>
        <dbReference type="ARBA" id="ARBA00022801"/>
    </source>
</evidence>
<keyword evidence="7 12" id="KW-0378">Hydrolase</keyword>
<keyword evidence="12" id="KW-0326">Glycosidase</keyword>
<proteinExistence type="inferred from homology"/>
<accession>A0AAW0Y7C0</accession>
<dbReference type="InterPro" id="IPR001139">
    <property type="entry name" value="Glyco_hydro_30"/>
</dbReference>
<dbReference type="InterPro" id="IPR033453">
    <property type="entry name" value="Glyco_hydro_30_TIM-barrel"/>
</dbReference>
<dbReference type="EMBL" id="JARKIK010000013">
    <property type="protein sequence ID" value="KAK8747918.1"/>
    <property type="molecule type" value="Genomic_DNA"/>
</dbReference>
<dbReference type="GO" id="GO:0032006">
    <property type="term" value="P:regulation of TOR signaling"/>
    <property type="evidence" value="ECO:0007669"/>
    <property type="project" value="UniProtKB-ARBA"/>
</dbReference>
<evidence type="ECO:0000256" key="9">
    <source>
        <dbReference type="ARBA" id="ARBA00023098"/>
    </source>
</evidence>
<dbReference type="GO" id="GO:0004348">
    <property type="term" value="F:glucosylceramidase activity"/>
    <property type="evidence" value="ECO:0007669"/>
    <property type="project" value="UniProtKB-EC"/>
</dbReference>
<dbReference type="Pfam" id="PF02055">
    <property type="entry name" value="Glyco_hydro_30"/>
    <property type="match status" value="1"/>
</dbReference>
<feature type="signal peptide" evidence="13">
    <location>
        <begin position="1"/>
        <end position="35"/>
    </location>
</feature>
<dbReference type="GO" id="GO:0030163">
    <property type="term" value="P:protein catabolic process"/>
    <property type="evidence" value="ECO:0007669"/>
    <property type="project" value="UniProtKB-ARBA"/>
</dbReference>
<evidence type="ECO:0000256" key="2">
    <source>
        <dbReference type="ARBA" id="ARBA00004760"/>
    </source>
</evidence>
<evidence type="ECO:0000256" key="3">
    <source>
        <dbReference type="ARBA" id="ARBA00004991"/>
    </source>
</evidence>
<evidence type="ECO:0000256" key="11">
    <source>
        <dbReference type="ARBA" id="ARBA00051345"/>
    </source>
</evidence>
<dbReference type="PRINTS" id="PR00843">
    <property type="entry name" value="GLHYDRLASE30"/>
</dbReference>
<dbReference type="PANTHER" id="PTHR11069:SF23">
    <property type="entry name" value="LYSOSOMAL ACID GLUCOSYLCERAMIDASE"/>
    <property type="match status" value="1"/>
</dbReference>
<keyword evidence="17" id="KW-1185">Reference proteome</keyword>
<comment type="catalytic activity">
    <reaction evidence="11">
        <text>an N-acyl-1-beta-D-glucosyl-15-methylhexadecasphing-4-enine + H2O = an N-acyl-15-methylhexadecasphing-4-enine + D-glucose</text>
        <dbReference type="Rhea" id="RHEA:34755"/>
        <dbReference type="ChEBI" id="CHEBI:4167"/>
        <dbReference type="ChEBI" id="CHEBI:15377"/>
        <dbReference type="ChEBI" id="CHEBI:70815"/>
        <dbReference type="ChEBI" id="CHEBI:70846"/>
    </reaction>
    <physiologicalReaction direction="left-to-right" evidence="11">
        <dbReference type="Rhea" id="RHEA:34756"/>
    </physiologicalReaction>
</comment>
<dbReference type="GO" id="GO:0016758">
    <property type="term" value="F:hexosyltransferase activity"/>
    <property type="evidence" value="ECO:0007669"/>
    <property type="project" value="UniProtKB-ARBA"/>
</dbReference>
<evidence type="ECO:0000256" key="13">
    <source>
        <dbReference type="SAM" id="SignalP"/>
    </source>
</evidence>
<dbReference type="Proteomes" id="UP001445076">
    <property type="component" value="Unassembled WGS sequence"/>
</dbReference>